<dbReference type="InterPro" id="IPR003807">
    <property type="entry name" value="DUF202"/>
</dbReference>
<dbReference type="InterPro" id="IPR018966">
    <property type="entry name" value="VTC_domain"/>
</dbReference>
<comment type="subcellular location">
    <subcellularLocation>
        <location evidence="1">Vacuole membrane</location>
        <topology evidence="1">Multi-pass membrane protein</topology>
    </subcellularLocation>
</comment>
<feature type="region of interest" description="Disordered" evidence="6">
    <location>
        <begin position="515"/>
        <end position="554"/>
    </location>
</feature>
<evidence type="ECO:0000256" key="5">
    <source>
        <dbReference type="ARBA" id="ARBA00023136"/>
    </source>
</evidence>
<evidence type="ECO:0000313" key="10">
    <source>
        <dbReference type="Proteomes" id="UP000193560"/>
    </source>
</evidence>
<sequence>MKFGSQLRDAIYPEWDAAYLDYDGLKKKLRKAERDTPFSERDETEFVELLDSNLEMVYAFHREKMNDIRTRTDHWTEVIVSQIPGNDSVEELGRIQENINDIADDINRLARYSRINYTGFLKIVKKHDRHTDYVLRPMFMVRLNQCPFWNENNDSLLLKLSQLFAQVRQGGKTMSFQQPSITYAMINQQTNNTPNHDTEQQQQQQQYQQRSRTLVKRFFVQADNVLELKTYVLRHLPVLVYRDNTGKKDNIDPPISTLYLDNADLDAYNSRVESAEGSQIIRLRWYGSAKRNNSIAFERRTLAEENCGELKDRFVIKDKYINDFLQGGDAYVNKYSKKLRDTAGKTDKDVQDFQHLVNQVQQTILKQKMQPMLRTYYKRTAFQIPGDKSVRMALDTDLCFLREDSQVFDNINRRQEDAWRRRDADIDFPFSDLSENDVSRYPFATFEIKLDLAPGQSEPDWVTDLQESGILEEAFDFSKFVHGVAVMFDTRVALLPYWLAQMGDDLNELPVLPSQTPSVGKKTHHVDDDRAQAQQHRPTSSAISMDATNNNSNESTALLQRNPTVSKPSYTTFPGLHEPQSHEETNTWPQRCMNDLGTMVRHVFLGQDPSSTSRSSVSPVVLPPGVKVPKKVITPLRVEPKVFFANERTYFAWMSFGTLLATFSIALFNAGDAVGKVSGVVYTLVSLSTLLYGMGLYYRRRELIRQRAAGPYDDMSGPTMICFALLFAVGLNAYLKFTTKSPTLLYL</sequence>
<evidence type="ECO:0000313" key="9">
    <source>
        <dbReference type="EMBL" id="ORZ13696.1"/>
    </source>
</evidence>
<dbReference type="Pfam" id="PF03105">
    <property type="entry name" value="SPX"/>
    <property type="match status" value="1"/>
</dbReference>
<keyword evidence="4 7" id="KW-1133">Transmembrane helix</keyword>
<keyword evidence="2" id="KW-0926">Vacuole</keyword>
<dbReference type="InterPro" id="IPR004331">
    <property type="entry name" value="SPX_dom"/>
</dbReference>
<evidence type="ECO:0000256" key="3">
    <source>
        <dbReference type="ARBA" id="ARBA00022692"/>
    </source>
</evidence>
<dbReference type="Pfam" id="PF02656">
    <property type="entry name" value="DUF202"/>
    <property type="match status" value="1"/>
</dbReference>
<keyword evidence="5 7" id="KW-0472">Membrane</keyword>
<keyword evidence="10" id="KW-1185">Reference proteome</keyword>
<dbReference type="InterPro" id="IPR042267">
    <property type="entry name" value="VTC_sf"/>
</dbReference>
<protein>
    <submittedName>
        <fullName evidence="9">VTC domain-domain-containing protein</fullName>
    </submittedName>
</protein>
<evidence type="ECO:0000256" key="7">
    <source>
        <dbReference type="SAM" id="Phobius"/>
    </source>
</evidence>
<dbReference type="PROSITE" id="PS51382">
    <property type="entry name" value="SPX"/>
    <property type="match status" value="1"/>
</dbReference>
<organism evidence="9 10">
    <name type="scientific">Absidia repens</name>
    <dbReference type="NCBI Taxonomy" id="90262"/>
    <lineage>
        <taxon>Eukaryota</taxon>
        <taxon>Fungi</taxon>
        <taxon>Fungi incertae sedis</taxon>
        <taxon>Mucoromycota</taxon>
        <taxon>Mucoromycotina</taxon>
        <taxon>Mucoromycetes</taxon>
        <taxon>Mucorales</taxon>
        <taxon>Cunninghamellaceae</taxon>
        <taxon>Absidia</taxon>
    </lineage>
</organism>
<dbReference type="InterPro" id="IPR051572">
    <property type="entry name" value="VTC_Complex_Subunit"/>
</dbReference>
<name>A0A1X2IC70_9FUNG</name>
<evidence type="ECO:0000256" key="1">
    <source>
        <dbReference type="ARBA" id="ARBA00004128"/>
    </source>
</evidence>
<feature type="transmembrane region" description="Helical" evidence="7">
    <location>
        <begin position="719"/>
        <end position="737"/>
    </location>
</feature>
<accession>A0A1X2IC70</accession>
<evidence type="ECO:0000256" key="4">
    <source>
        <dbReference type="ARBA" id="ARBA00022989"/>
    </source>
</evidence>
<feature type="domain" description="SPX" evidence="8">
    <location>
        <begin position="1"/>
        <end position="141"/>
    </location>
</feature>
<dbReference type="GO" id="GO:0033254">
    <property type="term" value="C:vacuolar transporter chaperone complex"/>
    <property type="evidence" value="ECO:0007669"/>
    <property type="project" value="TreeGrafter"/>
</dbReference>
<dbReference type="OrthoDB" id="6493944at2759"/>
<dbReference type="Pfam" id="PF09359">
    <property type="entry name" value="VTC"/>
    <property type="match status" value="1"/>
</dbReference>
<evidence type="ECO:0000256" key="6">
    <source>
        <dbReference type="SAM" id="MobiDB-lite"/>
    </source>
</evidence>
<dbReference type="PANTHER" id="PTHR46140:SF2">
    <property type="entry name" value="VACUOLAR TRANSPORTER CHAPERONE 3 COMPLEX SUBUNIT 3-RELATED"/>
    <property type="match status" value="1"/>
</dbReference>
<dbReference type="Gene3D" id="3.20.100.30">
    <property type="entry name" value="VTC, catalytic tunnel domain"/>
    <property type="match status" value="1"/>
</dbReference>
<comment type="caution">
    <text evidence="9">The sequence shown here is derived from an EMBL/GenBank/DDBJ whole genome shotgun (WGS) entry which is preliminary data.</text>
</comment>
<dbReference type="AlphaFoldDB" id="A0A1X2IC70"/>
<feature type="transmembrane region" description="Helical" evidence="7">
    <location>
        <begin position="680"/>
        <end position="698"/>
    </location>
</feature>
<gene>
    <name evidence="9" type="ORF">BCR42DRAFT_378043</name>
</gene>
<dbReference type="GO" id="GO:0006799">
    <property type="term" value="P:polyphosphate biosynthetic process"/>
    <property type="evidence" value="ECO:0007669"/>
    <property type="project" value="UniProtKB-ARBA"/>
</dbReference>
<dbReference type="Proteomes" id="UP000193560">
    <property type="component" value="Unassembled WGS sequence"/>
</dbReference>
<reference evidence="9 10" key="1">
    <citation type="submission" date="2016-07" db="EMBL/GenBank/DDBJ databases">
        <title>Pervasive Adenine N6-methylation of Active Genes in Fungi.</title>
        <authorList>
            <consortium name="DOE Joint Genome Institute"/>
            <person name="Mondo S.J."/>
            <person name="Dannebaum R.O."/>
            <person name="Kuo R.C."/>
            <person name="Labutti K."/>
            <person name="Haridas S."/>
            <person name="Kuo A."/>
            <person name="Salamov A."/>
            <person name="Ahrendt S.R."/>
            <person name="Lipzen A."/>
            <person name="Sullivan W."/>
            <person name="Andreopoulos W.B."/>
            <person name="Clum A."/>
            <person name="Lindquist E."/>
            <person name="Daum C."/>
            <person name="Ramamoorthy G.K."/>
            <person name="Gryganskyi A."/>
            <person name="Culley D."/>
            <person name="Magnuson J.K."/>
            <person name="James T.Y."/>
            <person name="O'Malley M.A."/>
            <person name="Stajich J.E."/>
            <person name="Spatafora J.W."/>
            <person name="Visel A."/>
            <person name="Grigoriev I.V."/>
        </authorList>
    </citation>
    <scope>NUCLEOTIDE SEQUENCE [LARGE SCALE GENOMIC DNA]</scope>
    <source>
        <strain evidence="9 10">NRRL 1336</strain>
    </source>
</reference>
<proteinExistence type="predicted"/>
<dbReference type="GO" id="GO:0000329">
    <property type="term" value="C:fungal-type vacuole membrane"/>
    <property type="evidence" value="ECO:0007669"/>
    <property type="project" value="TreeGrafter"/>
</dbReference>
<dbReference type="EMBL" id="MCGE01000016">
    <property type="protein sequence ID" value="ORZ13696.1"/>
    <property type="molecule type" value="Genomic_DNA"/>
</dbReference>
<dbReference type="STRING" id="90262.A0A1X2IC70"/>
<feature type="transmembrane region" description="Helical" evidence="7">
    <location>
        <begin position="650"/>
        <end position="668"/>
    </location>
</feature>
<dbReference type="CDD" id="cd14480">
    <property type="entry name" value="SPX_VTC2_like"/>
    <property type="match status" value="1"/>
</dbReference>
<evidence type="ECO:0000256" key="2">
    <source>
        <dbReference type="ARBA" id="ARBA00022554"/>
    </source>
</evidence>
<keyword evidence="3 7" id="KW-0812">Transmembrane</keyword>
<dbReference type="PANTHER" id="PTHR46140">
    <property type="entry name" value="VACUOLAR TRANSPORTER CHAPERONE 1-RELATED"/>
    <property type="match status" value="1"/>
</dbReference>
<evidence type="ECO:0000259" key="8">
    <source>
        <dbReference type="PROSITE" id="PS51382"/>
    </source>
</evidence>
<feature type="compositionally biased region" description="Polar residues" evidence="6">
    <location>
        <begin position="532"/>
        <end position="554"/>
    </location>
</feature>